<dbReference type="EMBL" id="JBICBT010001210">
    <property type="protein sequence ID" value="KAL3078336.1"/>
    <property type="molecule type" value="Genomic_DNA"/>
</dbReference>
<dbReference type="InterPro" id="IPR050618">
    <property type="entry name" value="Ubq-SigPath_Reg"/>
</dbReference>
<evidence type="ECO:0000313" key="5">
    <source>
        <dbReference type="Proteomes" id="UP001620626"/>
    </source>
</evidence>
<keyword evidence="2" id="KW-0472">Membrane</keyword>
<evidence type="ECO:0000256" key="1">
    <source>
        <dbReference type="SAM" id="MobiDB-lite"/>
    </source>
</evidence>
<protein>
    <recommendedName>
        <fullName evidence="3">B30.2/SPRY domain-containing protein</fullName>
    </recommendedName>
</protein>
<dbReference type="PROSITE" id="PS50188">
    <property type="entry name" value="B302_SPRY"/>
    <property type="match status" value="2"/>
</dbReference>
<accession>A0ABD2IGD4</accession>
<dbReference type="InterPro" id="IPR043136">
    <property type="entry name" value="B30.2/SPRY_sf"/>
</dbReference>
<feature type="domain" description="B30.2/SPRY" evidence="3">
    <location>
        <begin position="377"/>
        <end position="570"/>
    </location>
</feature>
<keyword evidence="5" id="KW-1185">Reference proteome</keyword>
<dbReference type="InterPro" id="IPR013320">
    <property type="entry name" value="ConA-like_dom_sf"/>
</dbReference>
<keyword evidence="2" id="KW-1133">Transmembrane helix</keyword>
<dbReference type="Gene3D" id="2.60.120.920">
    <property type="match status" value="2"/>
</dbReference>
<dbReference type="Pfam" id="PF00622">
    <property type="entry name" value="SPRY"/>
    <property type="match status" value="2"/>
</dbReference>
<dbReference type="Proteomes" id="UP001620626">
    <property type="component" value="Unassembled WGS sequence"/>
</dbReference>
<feature type="transmembrane region" description="Helical" evidence="2">
    <location>
        <begin position="91"/>
        <end position="111"/>
    </location>
</feature>
<dbReference type="InterPro" id="IPR001870">
    <property type="entry name" value="B30.2/SPRY"/>
</dbReference>
<reference evidence="4 5" key="1">
    <citation type="submission" date="2024-10" db="EMBL/GenBank/DDBJ databases">
        <authorList>
            <person name="Kim D."/>
        </authorList>
    </citation>
    <scope>NUCLEOTIDE SEQUENCE [LARGE SCALE GENOMIC DNA]</scope>
    <source>
        <strain evidence="4">BH-2024</strain>
    </source>
</reference>
<feature type="region of interest" description="Disordered" evidence="1">
    <location>
        <begin position="52"/>
        <end position="80"/>
    </location>
</feature>
<dbReference type="CDD" id="cd12885">
    <property type="entry name" value="SPRY_RanBP_like"/>
    <property type="match status" value="2"/>
</dbReference>
<comment type="caution">
    <text evidence="4">The sequence shown here is derived from an EMBL/GenBank/DDBJ whole genome shotgun (WGS) entry which is preliminary data.</text>
</comment>
<feature type="compositionally biased region" description="Polar residues" evidence="1">
    <location>
        <begin position="66"/>
        <end position="80"/>
    </location>
</feature>
<keyword evidence="2" id="KW-0812">Transmembrane</keyword>
<dbReference type="SMART" id="SM00449">
    <property type="entry name" value="SPRY"/>
    <property type="match status" value="2"/>
</dbReference>
<dbReference type="InterPro" id="IPR044736">
    <property type="entry name" value="Gid1/RanBPM/SPLA_SPRY"/>
</dbReference>
<dbReference type="InterPro" id="IPR003877">
    <property type="entry name" value="SPRY_dom"/>
</dbReference>
<evidence type="ECO:0000256" key="2">
    <source>
        <dbReference type="SAM" id="Phobius"/>
    </source>
</evidence>
<sequence length="582" mass="65450">MLSLLTTFSSAEDEFSPFQPIFPNLSTSEEMSVLIARIAELNRVQTTEPSIASRSDVLGQDRNVNDDGTTSFSDGNNRTTTIGDRRKMTKLFMLTVVNITVTVALIGFIAFHSMDNQTENAQIKAELESLKKFVGKMEQQYGNGRQQMEFYAKMNTLKDMVKVIKTKVIALEQQQKKEENLIGVLKDRFGKELLKAVHPDIRKNISENFSNPKQNCWDVNASHSDLEIFGSDFLKVHYKGDGSGRRSVFAKHPILFTESGIFYFEIKIKSCKNLCSIGLSTKAMRLDGMVGQNSDSCAYQSDGKFWANGPINVGQSNFSHGDFVGCGINLATRRIIFTKNGQPLDISDLFLSPPFAFPLFPFVSLSDSGDLIETNFGPQFKFDPAKVKIIVNFPRQNYWDANSCSKNLKIIGNKSLTVHYNGIVSGSWLWSSVFAKHSILLNNNSSDIFYYEISVKNMKNWAIIFGFADKQQTKCEGIIRNGTYLYESDGKIWINEKGKGNDEYSYGIGDTVGIGVHLITRQIIFTRNGQRLDLFGFFDASSFADNSFHPFVSLRDFGDKIEANFGPNFKFDLATLWGRNID</sequence>
<evidence type="ECO:0000313" key="4">
    <source>
        <dbReference type="EMBL" id="KAL3078336.1"/>
    </source>
</evidence>
<name>A0ABD2IGD4_9BILA</name>
<evidence type="ECO:0000259" key="3">
    <source>
        <dbReference type="PROSITE" id="PS50188"/>
    </source>
</evidence>
<dbReference type="SUPFAM" id="SSF49899">
    <property type="entry name" value="Concanavalin A-like lectins/glucanases"/>
    <property type="match status" value="2"/>
</dbReference>
<dbReference type="AlphaFoldDB" id="A0ABD2IGD4"/>
<organism evidence="4 5">
    <name type="scientific">Heterodera trifolii</name>
    <dbReference type="NCBI Taxonomy" id="157864"/>
    <lineage>
        <taxon>Eukaryota</taxon>
        <taxon>Metazoa</taxon>
        <taxon>Ecdysozoa</taxon>
        <taxon>Nematoda</taxon>
        <taxon>Chromadorea</taxon>
        <taxon>Rhabditida</taxon>
        <taxon>Tylenchina</taxon>
        <taxon>Tylenchomorpha</taxon>
        <taxon>Tylenchoidea</taxon>
        <taxon>Heteroderidae</taxon>
        <taxon>Heteroderinae</taxon>
        <taxon>Heterodera</taxon>
    </lineage>
</organism>
<gene>
    <name evidence="4" type="ORF">niasHT_032742</name>
</gene>
<feature type="domain" description="B30.2/SPRY" evidence="3">
    <location>
        <begin position="193"/>
        <end position="381"/>
    </location>
</feature>
<proteinExistence type="predicted"/>
<dbReference type="PANTHER" id="PTHR12864">
    <property type="entry name" value="RAN BINDING PROTEIN 9-RELATED"/>
    <property type="match status" value="1"/>
</dbReference>